<evidence type="ECO:0000256" key="4">
    <source>
        <dbReference type="ARBA" id="ARBA00022617"/>
    </source>
</evidence>
<reference evidence="14" key="1">
    <citation type="submission" date="2022-04" db="EMBL/GenBank/DDBJ databases">
        <title>A functionally conserved STORR gene fusion in Papaver species that diverged 16.8 million years ago.</title>
        <authorList>
            <person name="Catania T."/>
        </authorList>
    </citation>
    <scope>NUCLEOTIDE SEQUENCE</scope>
    <source>
        <strain evidence="14">S-188037</strain>
    </source>
</reference>
<evidence type="ECO:0000256" key="1">
    <source>
        <dbReference type="ARBA" id="ARBA00001971"/>
    </source>
</evidence>
<keyword evidence="7 13" id="KW-1133">Transmembrane helix</keyword>
<dbReference type="InterPro" id="IPR036396">
    <property type="entry name" value="Cyt_P450_sf"/>
</dbReference>
<accession>A0AAD4XLF1</accession>
<evidence type="ECO:0008006" key="16">
    <source>
        <dbReference type="Google" id="ProtNLM"/>
    </source>
</evidence>
<dbReference type="InterPro" id="IPR017972">
    <property type="entry name" value="Cyt_P450_CS"/>
</dbReference>
<dbReference type="GO" id="GO:0016020">
    <property type="term" value="C:membrane"/>
    <property type="evidence" value="ECO:0007669"/>
    <property type="project" value="UniProtKB-SubCell"/>
</dbReference>
<dbReference type="GO" id="GO:0004497">
    <property type="term" value="F:monooxygenase activity"/>
    <property type="evidence" value="ECO:0007669"/>
    <property type="project" value="UniProtKB-KW"/>
</dbReference>
<evidence type="ECO:0000256" key="7">
    <source>
        <dbReference type="ARBA" id="ARBA00022989"/>
    </source>
</evidence>
<keyword evidence="12" id="KW-0503">Monooxygenase</keyword>
<evidence type="ECO:0000256" key="13">
    <source>
        <dbReference type="SAM" id="Phobius"/>
    </source>
</evidence>
<dbReference type="PROSITE" id="PS00086">
    <property type="entry name" value="CYTOCHROME_P450"/>
    <property type="match status" value="1"/>
</dbReference>
<dbReference type="PRINTS" id="PR00463">
    <property type="entry name" value="EP450I"/>
</dbReference>
<keyword evidence="10 13" id="KW-0472">Membrane</keyword>
<comment type="similarity">
    <text evidence="12">Belongs to the cytochrome P450 family.</text>
</comment>
<dbReference type="PANTHER" id="PTHR47947:SF26">
    <property type="entry name" value="CYTOCHROME P450"/>
    <property type="match status" value="1"/>
</dbReference>
<dbReference type="GO" id="GO:0020037">
    <property type="term" value="F:heme binding"/>
    <property type="evidence" value="ECO:0007669"/>
    <property type="project" value="InterPro"/>
</dbReference>
<feature type="transmembrane region" description="Helical" evidence="13">
    <location>
        <begin position="6"/>
        <end position="28"/>
    </location>
</feature>
<dbReference type="PRINTS" id="PR00385">
    <property type="entry name" value="P450"/>
</dbReference>
<evidence type="ECO:0000256" key="11">
    <source>
        <dbReference type="PIRSR" id="PIRSR602401-1"/>
    </source>
</evidence>
<keyword evidence="15" id="KW-1185">Reference proteome</keyword>
<evidence type="ECO:0000256" key="9">
    <source>
        <dbReference type="ARBA" id="ARBA00023004"/>
    </source>
</evidence>
<dbReference type="PANTHER" id="PTHR47947">
    <property type="entry name" value="CYTOCHROME P450 82C3-RELATED"/>
    <property type="match status" value="1"/>
</dbReference>
<evidence type="ECO:0000256" key="5">
    <source>
        <dbReference type="ARBA" id="ARBA00022692"/>
    </source>
</evidence>
<evidence type="ECO:0000256" key="12">
    <source>
        <dbReference type="RuleBase" id="RU000461"/>
    </source>
</evidence>
<name>A0AAD4XLF1_9MAGN</name>
<evidence type="ECO:0000256" key="10">
    <source>
        <dbReference type="ARBA" id="ARBA00023136"/>
    </source>
</evidence>
<comment type="pathway">
    <text evidence="3">Alkaloid biosynthesis.</text>
</comment>
<evidence type="ECO:0000256" key="6">
    <source>
        <dbReference type="ARBA" id="ARBA00022723"/>
    </source>
</evidence>
<comment type="subcellular location">
    <subcellularLocation>
        <location evidence="2">Membrane</location>
        <topology evidence="2">Single-pass membrane protein</topology>
    </subcellularLocation>
</comment>
<feature type="transmembrane region" description="Helical" evidence="13">
    <location>
        <begin position="131"/>
        <end position="148"/>
    </location>
</feature>
<dbReference type="Proteomes" id="UP001202328">
    <property type="component" value="Unassembled WGS sequence"/>
</dbReference>
<protein>
    <recommendedName>
        <fullName evidence="16">Cytochrome P450</fullName>
    </recommendedName>
</protein>
<keyword evidence="6 11" id="KW-0479">Metal-binding</keyword>
<sequence length="568" mass="64158">MVDFIYQYFPFASIAGLFACISFFYYLWISVLRQRNMKTRSNHPNDTKLSQIPPPEVRGAWPIIGHLPQLAGSKPLFKILGDMADKYGSIFMVRFGMYPTLVVSSWEMSKECYTVNDKFLASRPPTASGKYLGYDFAMVGFAFYGPYWQEMRKISTLQLLSHKRLELLKHVTNSEIENCIKKLYQGWMKSQNQIKHKAATSASVKVDMTRVFGDLTLNTVLKLVVGKALYTEDDNENEKEESQKFHETISEFFRLAGVTVASDALPFLGRLDVDGQKKQMKRIAKEMDLIAEKWLQEHRERKRPGTLSYAAADTSNDENDFMDVLVSVLDEEKDNLFFDYSRDTAIKATCLALTLAASDTTSVSMTWALSLLLTNPSVLRKAQEELDTVVGKGRNIQEHDINDLVYLQAIIKETLRLYPAGPLSIPHEAIEDCNIGGYKVKAGTRLLVNLWKLHRDPRVWSNPLEFKPERFLSQLDGSTGGEAANLDFKGQNFEYTPFGSGRRMCPGINLAIQTLHMTLACLLHAFDFDIPAGLVIDMAEGSGLTMPKVTPLEVHLYPRLPSSASTLY</sequence>
<dbReference type="Gene3D" id="1.10.630.10">
    <property type="entry name" value="Cytochrome P450"/>
    <property type="match status" value="1"/>
</dbReference>
<keyword evidence="5 13" id="KW-0812">Transmembrane</keyword>
<feature type="binding site" description="axial binding residue" evidence="11">
    <location>
        <position position="505"/>
    </location>
    <ligand>
        <name>heme</name>
        <dbReference type="ChEBI" id="CHEBI:30413"/>
    </ligand>
    <ligandPart>
        <name>Fe</name>
        <dbReference type="ChEBI" id="CHEBI:18248"/>
    </ligandPart>
</feature>
<keyword evidence="9 11" id="KW-0408">Iron</keyword>
<dbReference type="EMBL" id="JAJJMB010008779">
    <property type="protein sequence ID" value="KAI3920962.1"/>
    <property type="molecule type" value="Genomic_DNA"/>
</dbReference>
<dbReference type="GO" id="GO:0005506">
    <property type="term" value="F:iron ion binding"/>
    <property type="evidence" value="ECO:0007669"/>
    <property type="project" value="InterPro"/>
</dbReference>
<keyword evidence="4 11" id="KW-0349">Heme</keyword>
<dbReference type="AlphaFoldDB" id="A0AAD4XLF1"/>
<dbReference type="GO" id="GO:0033075">
    <property type="term" value="P:isoquinoline alkaloid biosynthetic process"/>
    <property type="evidence" value="ECO:0007669"/>
    <property type="project" value="UniProtKB-ARBA"/>
</dbReference>
<dbReference type="FunFam" id="1.10.630.10:FF:000026">
    <property type="entry name" value="Cytochrome P450 82C4"/>
    <property type="match status" value="1"/>
</dbReference>
<comment type="caution">
    <text evidence="14">The sequence shown here is derived from an EMBL/GenBank/DDBJ whole genome shotgun (WGS) entry which is preliminary data.</text>
</comment>
<dbReference type="CDD" id="cd20654">
    <property type="entry name" value="CYP82"/>
    <property type="match status" value="1"/>
</dbReference>
<proteinExistence type="inferred from homology"/>
<dbReference type="SUPFAM" id="SSF48264">
    <property type="entry name" value="Cytochrome P450"/>
    <property type="match status" value="1"/>
</dbReference>
<dbReference type="InterPro" id="IPR001128">
    <property type="entry name" value="Cyt_P450"/>
</dbReference>
<evidence type="ECO:0000313" key="15">
    <source>
        <dbReference type="Proteomes" id="UP001202328"/>
    </source>
</evidence>
<dbReference type="Pfam" id="PF00067">
    <property type="entry name" value="p450"/>
    <property type="match status" value="1"/>
</dbReference>
<organism evidence="14 15">
    <name type="scientific">Papaver atlanticum</name>
    <dbReference type="NCBI Taxonomy" id="357466"/>
    <lineage>
        <taxon>Eukaryota</taxon>
        <taxon>Viridiplantae</taxon>
        <taxon>Streptophyta</taxon>
        <taxon>Embryophyta</taxon>
        <taxon>Tracheophyta</taxon>
        <taxon>Spermatophyta</taxon>
        <taxon>Magnoliopsida</taxon>
        <taxon>Ranunculales</taxon>
        <taxon>Papaveraceae</taxon>
        <taxon>Papaveroideae</taxon>
        <taxon>Papaver</taxon>
    </lineage>
</organism>
<dbReference type="GO" id="GO:0016705">
    <property type="term" value="F:oxidoreductase activity, acting on paired donors, with incorporation or reduction of molecular oxygen"/>
    <property type="evidence" value="ECO:0007669"/>
    <property type="project" value="InterPro"/>
</dbReference>
<keyword evidence="8 12" id="KW-0560">Oxidoreductase</keyword>
<evidence type="ECO:0000256" key="3">
    <source>
        <dbReference type="ARBA" id="ARBA00004913"/>
    </source>
</evidence>
<evidence type="ECO:0000256" key="8">
    <source>
        <dbReference type="ARBA" id="ARBA00023002"/>
    </source>
</evidence>
<evidence type="ECO:0000313" key="14">
    <source>
        <dbReference type="EMBL" id="KAI3920962.1"/>
    </source>
</evidence>
<dbReference type="InterPro" id="IPR050651">
    <property type="entry name" value="Plant_Cytochrome_P450_Monoox"/>
</dbReference>
<dbReference type="InterPro" id="IPR002401">
    <property type="entry name" value="Cyt_P450_E_grp-I"/>
</dbReference>
<gene>
    <name evidence="14" type="ORF">MKW98_027672</name>
</gene>
<comment type="cofactor">
    <cofactor evidence="1 11">
        <name>heme</name>
        <dbReference type="ChEBI" id="CHEBI:30413"/>
    </cofactor>
</comment>
<evidence type="ECO:0000256" key="2">
    <source>
        <dbReference type="ARBA" id="ARBA00004167"/>
    </source>
</evidence>